<evidence type="ECO:0000313" key="9">
    <source>
        <dbReference type="EMBL" id="AQW21744.1"/>
    </source>
</evidence>
<reference evidence="9 10" key="1">
    <citation type="journal article" date="2015" name="Genome Announc.">
        <title>Genome Sequence of Lactobacillus curieae CCTCC M 2011381T, a Novel Producer of Gamma-aminobutyric Acid.</title>
        <authorList>
            <person name="Wang Y."/>
            <person name="Wang Y."/>
            <person name="Lang C."/>
            <person name="Wei D."/>
            <person name="Xu P."/>
            <person name="Xie J."/>
        </authorList>
    </citation>
    <scope>NUCLEOTIDE SEQUENCE [LARGE SCALE GENOMIC DNA]</scope>
    <source>
        <strain evidence="9 10">CCTCC M 2011381</strain>
    </source>
</reference>
<organism evidence="9 10">
    <name type="scientific">Lentilactobacillus curieae</name>
    <dbReference type="NCBI Taxonomy" id="1138822"/>
    <lineage>
        <taxon>Bacteria</taxon>
        <taxon>Bacillati</taxon>
        <taxon>Bacillota</taxon>
        <taxon>Bacilli</taxon>
        <taxon>Lactobacillales</taxon>
        <taxon>Lactobacillaceae</taxon>
        <taxon>Lentilactobacillus</taxon>
    </lineage>
</organism>
<evidence type="ECO:0000256" key="7">
    <source>
        <dbReference type="PROSITE-ProRule" id="PRU00423"/>
    </source>
</evidence>
<dbReference type="Gene3D" id="3.40.50.2300">
    <property type="match status" value="1"/>
</dbReference>
<dbReference type="SUPFAM" id="SSF52794">
    <property type="entry name" value="PTS system IIB component-like"/>
    <property type="match status" value="1"/>
</dbReference>
<dbReference type="AlphaFoldDB" id="A0A1S6QJG0"/>
<evidence type="ECO:0000256" key="4">
    <source>
        <dbReference type="ARBA" id="ARBA00022679"/>
    </source>
</evidence>
<dbReference type="Pfam" id="PF02302">
    <property type="entry name" value="PTS_IIB"/>
    <property type="match status" value="1"/>
</dbReference>
<keyword evidence="6" id="KW-0418">Kinase</keyword>
<gene>
    <name evidence="9" type="ORF">PL11_007350</name>
</gene>
<evidence type="ECO:0000256" key="6">
    <source>
        <dbReference type="ARBA" id="ARBA00022777"/>
    </source>
</evidence>
<dbReference type="eggNOG" id="ENOG5031E49">
    <property type="taxonomic scope" value="Bacteria"/>
</dbReference>
<dbReference type="OrthoDB" id="9808134at2"/>
<evidence type="ECO:0000256" key="1">
    <source>
        <dbReference type="ARBA" id="ARBA00022448"/>
    </source>
</evidence>
<dbReference type="InterPro" id="IPR013012">
    <property type="entry name" value="PTS_EIIB_3"/>
</dbReference>
<evidence type="ECO:0000256" key="5">
    <source>
        <dbReference type="ARBA" id="ARBA00022683"/>
    </source>
</evidence>
<evidence type="ECO:0000313" key="10">
    <source>
        <dbReference type="Proteomes" id="UP000030361"/>
    </source>
</evidence>
<keyword evidence="4" id="KW-0808">Transferase</keyword>
<keyword evidence="2" id="KW-0597">Phosphoprotein</keyword>
<dbReference type="PANTHER" id="PTHR34581:SF2">
    <property type="entry name" value="PTS SYSTEM N,N'-DIACETYLCHITOBIOSE-SPECIFIC EIIB COMPONENT"/>
    <property type="match status" value="1"/>
</dbReference>
<dbReference type="GO" id="GO:0008982">
    <property type="term" value="F:protein-N(PI)-phosphohistidine-sugar phosphotransferase activity"/>
    <property type="evidence" value="ECO:0007669"/>
    <property type="project" value="InterPro"/>
</dbReference>
<accession>A0A1S6QJG0</accession>
<dbReference type="KEGG" id="lcu:PL11_007350"/>
<feature type="domain" description="PTS EIIB type-3" evidence="8">
    <location>
        <begin position="1"/>
        <end position="105"/>
    </location>
</feature>
<dbReference type="Proteomes" id="UP000030361">
    <property type="component" value="Chromosome"/>
</dbReference>
<evidence type="ECO:0000256" key="2">
    <source>
        <dbReference type="ARBA" id="ARBA00022553"/>
    </source>
</evidence>
<keyword evidence="10" id="KW-1185">Reference proteome</keyword>
<keyword evidence="1" id="KW-0813">Transport</keyword>
<dbReference type="GO" id="GO:0016301">
    <property type="term" value="F:kinase activity"/>
    <property type="evidence" value="ECO:0007669"/>
    <property type="project" value="UniProtKB-KW"/>
</dbReference>
<evidence type="ECO:0000259" key="8">
    <source>
        <dbReference type="PROSITE" id="PS51100"/>
    </source>
</evidence>
<dbReference type="EMBL" id="CP018906">
    <property type="protein sequence ID" value="AQW21744.1"/>
    <property type="molecule type" value="Genomic_DNA"/>
</dbReference>
<dbReference type="InterPro" id="IPR051819">
    <property type="entry name" value="PTS_sugar-specific_EIIB"/>
</dbReference>
<dbReference type="GO" id="GO:0009401">
    <property type="term" value="P:phosphoenolpyruvate-dependent sugar phosphotransferase system"/>
    <property type="evidence" value="ECO:0007669"/>
    <property type="project" value="UniProtKB-KW"/>
</dbReference>
<name>A0A1S6QJG0_9LACO</name>
<dbReference type="PANTHER" id="PTHR34581">
    <property type="entry name" value="PTS SYSTEM N,N'-DIACETYLCHITOBIOSE-SPECIFIC EIIB COMPONENT"/>
    <property type="match status" value="1"/>
</dbReference>
<sequence length="107" mass="12007">MKNVMLLCENGISSNFLERSAKRFMEITNADFNLASADVNNADKLLDKGIDLVLIAPQVTYRDKELELIGDRAPVEVIPDDVYGWANGEHLVKFINRVLESMKPQAV</sequence>
<feature type="modified residue" description="Phosphocysteine; by EIIA" evidence="7">
    <location>
        <position position="8"/>
    </location>
</feature>
<keyword evidence="3" id="KW-0762">Sugar transport</keyword>
<dbReference type="InterPro" id="IPR036095">
    <property type="entry name" value="PTS_EIIB-like_sf"/>
</dbReference>
<dbReference type="InterPro" id="IPR003501">
    <property type="entry name" value="PTS_EIIB_2/3"/>
</dbReference>
<protein>
    <submittedName>
        <fullName evidence="9">PTS lactose transporter subunit IIB</fullName>
    </submittedName>
</protein>
<proteinExistence type="predicted"/>
<dbReference type="PROSITE" id="PS51100">
    <property type="entry name" value="PTS_EIIB_TYPE_3"/>
    <property type="match status" value="1"/>
</dbReference>
<evidence type="ECO:0000256" key="3">
    <source>
        <dbReference type="ARBA" id="ARBA00022597"/>
    </source>
</evidence>
<dbReference type="RefSeq" id="WP_035167655.1">
    <property type="nucleotide sequence ID" value="NZ_CP018906.1"/>
</dbReference>
<keyword evidence="5" id="KW-0598">Phosphotransferase system</keyword>